<organism evidence="3 4">
    <name type="scientific">Macaca nemestrina</name>
    <name type="common">Pig-tailed macaque</name>
    <dbReference type="NCBI Taxonomy" id="9545"/>
    <lineage>
        <taxon>Eukaryota</taxon>
        <taxon>Metazoa</taxon>
        <taxon>Chordata</taxon>
        <taxon>Craniata</taxon>
        <taxon>Vertebrata</taxon>
        <taxon>Euteleostomi</taxon>
        <taxon>Mammalia</taxon>
        <taxon>Eutheria</taxon>
        <taxon>Euarchontoglires</taxon>
        <taxon>Primates</taxon>
        <taxon>Haplorrhini</taxon>
        <taxon>Catarrhini</taxon>
        <taxon>Cercopithecidae</taxon>
        <taxon>Cercopithecinae</taxon>
        <taxon>Macaca</taxon>
    </lineage>
</organism>
<dbReference type="InterPro" id="IPR016024">
    <property type="entry name" value="ARM-type_fold"/>
</dbReference>
<dbReference type="Ensembl" id="ENSMNET00000046175.1">
    <property type="protein sequence ID" value="ENSMNEP00000021923.1"/>
    <property type="gene ID" value="ENSMNEG00000034661.1"/>
</dbReference>
<dbReference type="PANTHER" id="PTHR14978">
    <property type="entry name" value="BETA-CATENIN-LIKE PROTEIN 1 NUCLEAR ASSOCIATED PROTEIN"/>
    <property type="match status" value="1"/>
</dbReference>
<dbReference type="InterPro" id="IPR011989">
    <property type="entry name" value="ARM-like"/>
</dbReference>
<dbReference type="PANTHER" id="PTHR14978:SF3">
    <property type="entry name" value="BETA-CATENIN-LIKE PROTEIN 1 N-TERMINAL DOMAIN-CONTAINING PROTEIN"/>
    <property type="match status" value="1"/>
</dbReference>
<dbReference type="OMA" id="ANVPQIC"/>
<accession>A0A2K6CE33</accession>
<dbReference type="Gene3D" id="1.25.10.10">
    <property type="entry name" value="Leucine-rich Repeat Variant"/>
    <property type="match status" value="1"/>
</dbReference>
<dbReference type="STRING" id="9545.ENSMNEP00000021923"/>
<evidence type="ECO:0000313" key="3">
    <source>
        <dbReference type="Ensembl" id="ENSMNEP00000021923.1"/>
    </source>
</evidence>
<dbReference type="FunFam" id="1.25.10.10:FF:001151">
    <property type="entry name" value="Uncharacterized protein"/>
    <property type="match status" value="1"/>
</dbReference>
<feature type="region of interest" description="Disordered" evidence="1">
    <location>
        <begin position="1"/>
        <end position="33"/>
    </location>
</feature>
<feature type="compositionally biased region" description="Basic and acidic residues" evidence="1">
    <location>
        <begin position="16"/>
        <end position="26"/>
    </location>
</feature>
<dbReference type="GO" id="GO:0005681">
    <property type="term" value="C:spliceosomal complex"/>
    <property type="evidence" value="ECO:0007669"/>
    <property type="project" value="TreeGrafter"/>
</dbReference>
<evidence type="ECO:0000256" key="1">
    <source>
        <dbReference type="SAM" id="MobiDB-lite"/>
    </source>
</evidence>
<dbReference type="InterPro" id="IPR013180">
    <property type="entry name" value="CTNNBL1_N"/>
</dbReference>
<dbReference type="Pfam" id="PF08216">
    <property type="entry name" value="CTNNBL"/>
    <property type="match status" value="1"/>
</dbReference>
<dbReference type="InterPro" id="IPR039678">
    <property type="entry name" value="CTNNBL1"/>
</dbReference>
<name>A0A2K6CE33_MACNE</name>
<dbReference type="AlphaFoldDB" id="A0A2K6CE33"/>
<evidence type="ECO:0000313" key="4">
    <source>
        <dbReference type="Proteomes" id="UP000233120"/>
    </source>
</evidence>
<evidence type="ECO:0000259" key="2">
    <source>
        <dbReference type="SMART" id="SM01156"/>
    </source>
</evidence>
<feature type="domain" description="Beta-catenin-like protein 1 N-terminal" evidence="2">
    <location>
        <begin position="47"/>
        <end position="146"/>
    </location>
</feature>
<reference evidence="3" key="1">
    <citation type="submission" date="2025-08" db="UniProtKB">
        <authorList>
            <consortium name="Ensembl"/>
        </authorList>
    </citation>
    <scope>IDENTIFICATION</scope>
</reference>
<dbReference type="Proteomes" id="UP000233120">
    <property type="component" value="Unassembled WGS sequence"/>
</dbReference>
<dbReference type="SUPFAM" id="SSF48371">
    <property type="entry name" value="ARM repeat"/>
    <property type="match status" value="1"/>
</dbReference>
<keyword evidence="4" id="KW-1185">Reference proteome</keyword>
<proteinExistence type="predicted"/>
<protein>
    <recommendedName>
        <fullName evidence="2">Beta-catenin-like protein 1 N-terminal domain-containing protein</fullName>
    </recommendedName>
</protein>
<dbReference type="GeneTree" id="ENSGT00390000006931"/>
<reference evidence="3" key="2">
    <citation type="submission" date="2025-09" db="UniProtKB">
        <authorList>
            <consortium name="Ensembl"/>
        </authorList>
    </citation>
    <scope>IDENTIFICATION</scope>
</reference>
<sequence length="477" mass="54955">DTGKLPSYQPNRGIKCPRDDKEEEQKMHRKHISTQDWEEEMIMVEEAEDDKKWLLQIIDTEGEEEEKEEELLDESSVEKMMLTFIKFPDNPEKFMESQLDLHDIIQKMHVVATMPDLYHLLLELNAVQSLLGLLGHNNTDVSIAGVDLNIFYESEEGAEVLIDALVTALLVQNVERLDESVKEEANSVHNTLVIVGNMLEMCTRGAQQGLPQWLLKRLKAKKPFDANKLYCSEMQAILLQDNDENRKLLGELDGIDALLQQLSVFKRHNPSTAKEQEMMENPSNREHFLKGEGLQLMNLMLREKKISRSRVLKVLIASKGVYNCGKFVDILVGTTDREHKEHVCSILAFLLWNLRGHQRTWLLNKFTENDSELMELHFQYLGAMQVADKRKEGEKHDMVQCGEIIDSDMGDEFYLQCLDAGLFVLQCICCIMAKICNANVPQICPRVHQILNMRIIKGYAGFWEKEQKHILGLLENF</sequence>
<dbReference type="SMART" id="SM01156">
    <property type="entry name" value="DUF1716"/>
    <property type="match status" value="1"/>
</dbReference>